<reference evidence="2" key="1">
    <citation type="journal article" date="2014" name="Environ. Microbiol.">
        <title>Comparative genomics of the marine bacterial genus Glaciecola reveals the high degree of genomic diversity and genomic characteristic for cold adaptation.</title>
        <authorList>
            <person name="Qin Q.L."/>
            <person name="Xie B.B."/>
            <person name="Yu Y."/>
            <person name="Shu Y.L."/>
            <person name="Rong J.C."/>
            <person name="Zhang Y.J."/>
            <person name="Zhao D.L."/>
            <person name="Chen X.L."/>
            <person name="Zhang X.Y."/>
            <person name="Chen B."/>
            <person name="Zhou B.C."/>
            <person name="Zhang Y.Z."/>
        </authorList>
    </citation>
    <scope>NUCLEOTIDE SEQUENCE [LARGE SCALE GENOMIC DNA]</scope>
    <source>
        <strain evidence="2">LMG 21857</strain>
    </source>
</reference>
<dbReference type="AlphaFoldDB" id="K6ZF66"/>
<sequence>MAGIAGFEPTNDGIKTRCLTTWRYPNKTDIINLFIEKNGWDSWIRTNE</sequence>
<keyword evidence="2" id="KW-1185">Reference proteome</keyword>
<gene>
    <name evidence="1" type="ORF">GPLA_3811</name>
</gene>
<protein>
    <submittedName>
        <fullName evidence="1">Uncharacterized protein</fullName>
    </submittedName>
</protein>
<organism evidence="1 2">
    <name type="scientific">Paraglaciecola polaris LMG 21857</name>
    <dbReference type="NCBI Taxonomy" id="1129793"/>
    <lineage>
        <taxon>Bacteria</taxon>
        <taxon>Pseudomonadati</taxon>
        <taxon>Pseudomonadota</taxon>
        <taxon>Gammaproteobacteria</taxon>
        <taxon>Alteromonadales</taxon>
        <taxon>Alteromonadaceae</taxon>
        <taxon>Paraglaciecola</taxon>
    </lineage>
</organism>
<dbReference type="Proteomes" id="UP000006322">
    <property type="component" value="Unassembled WGS sequence"/>
</dbReference>
<comment type="caution">
    <text evidence="1">The sequence shown here is derived from an EMBL/GenBank/DDBJ whole genome shotgun (WGS) entry which is preliminary data.</text>
</comment>
<evidence type="ECO:0000313" key="1">
    <source>
        <dbReference type="EMBL" id="GAC34696.1"/>
    </source>
</evidence>
<evidence type="ECO:0000313" key="2">
    <source>
        <dbReference type="Proteomes" id="UP000006322"/>
    </source>
</evidence>
<name>K6ZF66_9ALTE</name>
<accession>K6ZF66</accession>
<dbReference type="EMBL" id="BAER01000115">
    <property type="protein sequence ID" value="GAC34696.1"/>
    <property type="molecule type" value="Genomic_DNA"/>
</dbReference>
<proteinExistence type="predicted"/>